<reference evidence="1" key="1">
    <citation type="submission" date="2021-01" db="EMBL/GenBank/DDBJ databases">
        <title>Whole genome shotgun sequence of Cellulomonas chitinilytica NBRC 110799.</title>
        <authorList>
            <person name="Komaki H."/>
            <person name="Tamura T."/>
        </authorList>
    </citation>
    <scope>NUCLEOTIDE SEQUENCE</scope>
    <source>
        <strain evidence="1">NBRC 110799</strain>
    </source>
</reference>
<protein>
    <recommendedName>
        <fullName evidence="3">Alpha/beta hydrolase</fullName>
    </recommendedName>
</protein>
<comment type="caution">
    <text evidence="1">The sequence shown here is derived from an EMBL/GenBank/DDBJ whole genome shotgun (WGS) entry which is preliminary data.</text>
</comment>
<dbReference type="Proteomes" id="UP000632740">
    <property type="component" value="Unassembled WGS sequence"/>
</dbReference>
<accession>A0A919P0E1</accession>
<gene>
    <name evidence="1" type="ORF">Cch01nite_05410</name>
</gene>
<dbReference type="SUPFAM" id="SSF53474">
    <property type="entry name" value="alpha/beta-Hydrolases"/>
    <property type="match status" value="1"/>
</dbReference>
<dbReference type="InterPro" id="IPR029058">
    <property type="entry name" value="AB_hydrolase_fold"/>
</dbReference>
<sequence>MQRAWWLARDYAFVLRWQAAGVTTRTGADALRSPERPAGPPVVLVPGVYEPWQFLLPLATVLHDHGVRIHVLPELGINHRPIPEQAALLGRYLVDHDLRDVVLVAHSKGGLIGKLAMLREDPDGRVASMVAVNTPFAGSVYARWFPAAAVRAFKPTDATIVALRAELAVNHRITSAFSFWDPHIPASSSLDGGVDVVLETPGHFRPLADARLHALLLERLGVP</sequence>
<evidence type="ECO:0000313" key="2">
    <source>
        <dbReference type="Proteomes" id="UP000632740"/>
    </source>
</evidence>
<dbReference type="EMBL" id="BONK01000002">
    <property type="protein sequence ID" value="GIG19817.1"/>
    <property type="molecule type" value="Genomic_DNA"/>
</dbReference>
<dbReference type="AlphaFoldDB" id="A0A919P0E1"/>
<evidence type="ECO:0000313" key="1">
    <source>
        <dbReference type="EMBL" id="GIG19817.1"/>
    </source>
</evidence>
<dbReference type="Gene3D" id="3.40.50.1820">
    <property type="entry name" value="alpha/beta hydrolase"/>
    <property type="match status" value="1"/>
</dbReference>
<proteinExistence type="predicted"/>
<organism evidence="1 2">
    <name type="scientific">Cellulomonas chitinilytica</name>
    <dbReference type="NCBI Taxonomy" id="398759"/>
    <lineage>
        <taxon>Bacteria</taxon>
        <taxon>Bacillati</taxon>
        <taxon>Actinomycetota</taxon>
        <taxon>Actinomycetes</taxon>
        <taxon>Micrococcales</taxon>
        <taxon>Cellulomonadaceae</taxon>
        <taxon>Cellulomonas</taxon>
    </lineage>
</organism>
<evidence type="ECO:0008006" key="3">
    <source>
        <dbReference type="Google" id="ProtNLM"/>
    </source>
</evidence>
<name>A0A919P0E1_9CELL</name>
<keyword evidence="2" id="KW-1185">Reference proteome</keyword>